<keyword evidence="1" id="KW-0472">Membrane</keyword>
<organism evidence="2 3">
    <name type="scientific">Phormidium tenue NIES-30</name>
    <dbReference type="NCBI Taxonomy" id="549789"/>
    <lineage>
        <taxon>Bacteria</taxon>
        <taxon>Bacillati</taxon>
        <taxon>Cyanobacteriota</taxon>
        <taxon>Cyanophyceae</taxon>
        <taxon>Oscillatoriophycideae</taxon>
        <taxon>Oscillatoriales</taxon>
        <taxon>Oscillatoriaceae</taxon>
        <taxon>Phormidium</taxon>
    </lineage>
</organism>
<gene>
    <name evidence="2" type="ORF">NIES30_24350</name>
</gene>
<evidence type="ECO:0000313" key="2">
    <source>
        <dbReference type="EMBL" id="OKH43688.1"/>
    </source>
</evidence>
<feature type="transmembrane region" description="Helical" evidence="1">
    <location>
        <begin position="222"/>
        <end position="247"/>
    </location>
</feature>
<keyword evidence="1" id="KW-1133">Transmembrane helix</keyword>
<comment type="caution">
    <text evidence="2">The sequence shown here is derived from an EMBL/GenBank/DDBJ whole genome shotgun (WGS) entry which is preliminary data.</text>
</comment>
<keyword evidence="3" id="KW-1185">Reference proteome</keyword>
<name>A0A1U7IYA8_9CYAN</name>
<dbReference type="EMBL" id="MRCG01000030">
    <property type="protein sequence ID" value="OKH43688.1"/>
    <property type="molecule type" value="Genomic_DNA"/>
</dbReference>
<dbReference type="AlphaFoldDB" id="A0A1U7IYA8"/>
<dbReference type="GO" id="GO:0004519">
    <property type="term" value="F:endonuclease activity"/>
    <property type="evidence" value="ECO:0007669"/>
    <property type="project" value="UniProtKB-KW"/>
</dbReference>
<keyword evidence="2" id="KW-0540">Nuclease</keyword>
<sequence>MNFSNPAKALSAKAAEAAHQLGTHIEAATSEAKVAVGSMQTTLAGAATSGAAIAQALKDLPRTAQELAVEMPKLARRVQTAGVRLSDTPRSEADVMALFNKIPGTSKLGVSERNIRVFLSDKHGSHIRPHARGGSNGAENIVWEVGTNNLRRGADLMTGQEQIYIRLYNAVDSVLKNSLTIGKLGVAATGTAVLTQAVVTAVAYTLDLHRGDITSEEFRDKIVAAAVSAGIATPIFFLILITVIALFPEIAVVLSAPAVITGFNALFGASIALPIVQSILRHLEASGLGNNGQAEDADNPMASETQAST</sequence>
<keyword evidence="2" id="KW-0255">Endonuclease</keyword>
<dbReference type="Proteomes" id="UP000185557">
    <property type="component" value="Unassembled WGS sequence"/>
</dbReference>
<feature type="transmembrane region" description="Helical" evidence="1">
    <location>
        <begin position="253"/>
        <end position="276"/>
    </location>
</feature>
<keyword evidence="1" id="KW-0812">Transmembrane</keyword>
<proteinExistence type="predicted"/>
<reference evidence="2 3" key="1">
    <citation type="submission" date="2016-11" db="EMBL/GenBank/DDBJ databases">
        <title>Draft Genome Sequences of Nine Cyanobacterial Strains from Diverse Habitats.</title>
        <authorList>
            <person name="Zhu T."/>
            <person name="Hou S."/>
            <person name="Lu X."/>
            <person name="Hess W.R."/>
        </authorList>
    </citation>
    <scope>NUCLEOTIDE SEQUENCE [LARGE SCALE GENOMIC DNA]</scope>
    <source>
        <strain evidence="2 3">NIES-30</strain>
    </source>
</reference>
<keyword evidence="2" id="KW-0378">Hydrolase</keyword>
<evidence type="ECO:0000256" key="1">
    <source>
        <dbReference type="SAM" id="Phobius"/>
    </source>
</evidence>
<accession>A0A1U7IYA8</accession>
<evidence type="ECO:0000313" key="3">
    <source>
        <dbReference type="Proteomes" id="UP000185557"/>
    </source>
</evidence>
<protein>
    <submittedName>
        <fullName evidence="2">HNH endonuclease</fullName>
    </submittedName>
</protein>